<evidence type="ECO:0000256" key="1">
    <source>
        <dbReference type="SAM" id="MobiDB-lite"/>
    </source>
</evidence>
<dbReference type="OrthoDB" id="4174307at2759"/>
<dbReference type="OMA" id="ACPIDKG"/>
<evidence type="ECO:0000313" key="2">
    <source>
        <dbReference type="EMBL" id="RFU34103.1"/>
    </source>
</evidence>
<gene>
    <name evidence="2" type="ORF">B7463_g2211</name>
</gene>
<dbReference type="EMBL" id="NCSJ02000025">
    <property type="protein sequence ID" value="RFU34103.1"/>
    <property type="molecule type" value="Genomic_DNA"/>
</dbReference>
<proteinExistence type="predicted"/>
<feature type="non-terminal residue" evidence="2">
    <location>
        <position position="1"/>
    </location>
</feature>
<accession>A0A3E2HLI7</accession>
<feature type="region of interest" description="Disordered" evidence="1">
    <location>
        <begin position="1"/>
        <end position="23"/>
    </location>
</feature>
<protein>
    <submittedName>
        <fullName evidence="2">Uncharacterized protein</fullName>
    </submittedName>
</protein>
<name>A0A3E2HLI7_SCYLI</name>
<feature type="compositionally biased region" description="Low complexity" evidence="1">
    <location>
        <begin position="1"/>
        <end position="18"/>
    </location>
</feature>
<sequence>MSFYSNQASNSQHQQPQQKGEELSFQQEGYNITENMNALPQSLQNIICTKMFIEFLGVTSAGAQVVNNNAKNHAIIKVDFQTATGGYRGARISMEVDFDLASTGSDGAEPSYKPGKMLVRPCVTSANMHRFYFVNIDDKYFGCRDFITQAFYQMQQYTYVNPRIILSIPATPQMPIDNAFEALDKGHFDYHVRVEAPNMPYAGSQKAQEIQQLISRQTRGHTRR</sequence>
<keyword evidence="3" id="KW-1185">Reference proteome</keyword>
<dbReference type="AlphaFoldDB" id="A0A3E2HLI7"/>
<comment type="caution">
    <text evidence="2">The sequence shown here is derived from an EMBL/GenBank/DDBJ whole genome shotgun (WGS) entry which is preliminary data.</text>
</comment>
<evidence type="ECO:0000313" key="3">
    <source>
        <dbReference type="Proteomes" id="UP000258309"/>
    </source>
</evidence>
<reference evidence="2 3" key="1">
    <citation type="submission" date="2018-05" db="EMBL/GenBank/DDBJ databases">
        <title>Draft genome sequence of Scytalidium lignicola DSM 105466, a ubiquitous saprotrophic fungus.</title>
        <authorList>
            <person name="Buettner E."/>
            <person name="Gebauer A.M."/>
            <person name="Hofrichter M."/>
            <person name="Liers C."/>
            <person name="Kellner H."/>
        </authorList>
    </citation>
    <scope>NUCLEOTIDE SEQUENCE [LARGE SCALE GENOMIC DNA]</scope>
    <source>
        <strain evidence="2 3">DSM 105466</strain>
    </source>
</reference>
<organism evidence="2 3">
    <name type="scientific">Scytalidium lignicola</name>
    <name type="common">Hyphomycete</name>
    <dbReference type="NCBI Taxonomy" id="5539"/>
    <lineage>
        <taxon>Eukaryota</taxon>
        <taxon>Fungi</taxon>
        <taxon>Dikarya</taxon>
        <taxon>Ascomycota</taxon>
        <taxon>Pezizomycotina</taxon>
        <taxon>Leotiomycetes</taxon>
        <taxon>Leotiomycetes incertae sedis</taxon>
        <taxon>Scytalidium</taxon>
    </lineage>
</organism>
<feature type="non-terminal residue" evidence="2">
    <location>
        <position position="224"/>
    </location>
</feature>
<dbReference type="Proteomes" id="UP000258309">
    <property type="component" value="Unassembled WGS sequence"/>
</dbReference>